<organism evidence="1 2">
    <name type="scientific">Mycena rosella</name>
    <name type="common">Pink bonnet</name>
    <name type="synonym">Agaricus rosellus</name>
    <dbReference type="NCBI Taxonomy" id="1033263"/>
    <lineage>
        <taxon>Eukaryota</taxon>
        <taxon>Fungi</taxon>
        <taxon>Dikarya</taxon>
        <taxon>Basidiomycota</taxon>
        <taxon>Agaricomycotina</taxon>
        <taxon>Agaricomycetes</taxon>
        <taxon>Agaricomycetidae</taxon>
        <taxon>Agaricales</taxon>
        <taxon>Marasmiineae</taxon>
        <taxon>Mycenaceae</taxon>
        <taxon>Mycena</taxon>
    </lineage>
</organism>
<dbReference type="Proteomes" id="UP001221757">
    <property type="component" value="Unassembled WGS sequence"/>
</dbReference>
<name>A0AAD7DJ46_MYCRO</name>
<reference evidence="1" key="1">
    <citation type="submission" date="2023-03" db="EMBL/GenBank/DDBJ databases">
        <title>Massive genome expansion in bonnet fungi (Mycena s.s.) driven by repeated elements and novel gene families across ecological guilds.</title>
        <authorList>
            <consortium name="Lawrence Berkeley National Laboratory"/>
            <person name="Harder C.B."/>
            <person name="Miyauchi S."/>
            <person name="Viragh M."/>
            <person name="Kuo A."/>
            <person name="Thoen E."/>
            <person name="Andreopoulos B."/>
            <person name="Lu D."/>
            <person name="Skrede I."/>
            <person name="Drula E."/>
            <person name="Henrissat B."/>
            <person name="Morin E."/>
            <person name="Kohler A."/>
            <person name="Barry K."/>
            <person name="LaButti K."/>
            <person name="Morin E."/>
            <person name="Salamov A."/>
            <person name="Lipzen A."/>
            <person name="Mereny Z."/>
            <person name="Hegedus B."/>
            <person name="Baldrian P."/>
            <person name="Stursova M."/>
            <person name="Weitz H."/>
            <person name="Taylor A."/>
            <person name="Grigoriev I.V."/>
            <person name="Nagy L.G."/>
            <person name="Martin F."/>
            <person name="Kauserud H."/>
        </authorList>
    </citation>
    <scope>NUCLEOTIDE SEQUENCE</scope>
    <source>
        <strain evidence="1">CBHHK067</strain>
    </source>
</reference>
<sequence length="164" mass="18299">MSRIGVIPESDQGKTKSTHSCSISAATNIPRRVTLSALQFFVLHCPKLIHLRLDLDARDVPPIAEQPAQNALNSLNIGYSPLTDSFAVAGFLFVILPALSEIAADGHMRMHGRVRYEDDIPNLAWAYHKRWKNVGNKLTRKRDALGLKLDAREPRSAAYTRRPC</sequence>
<protein>
    <submittedName>
        <fullName evidence="1">Uncharacterized protein</fullName>
    </submittedName>
</protein>
<keyword evidence="2" id="KW-1185">Reference proteome</keyword>
<evidence type="ECO:0000313" key="1">
    <source>
        <dbReference type="EMBL" id="KAJ7692595.1"/>
    </source>
</evidence>
<comment type="caution">
    <text evidence="1">The sequence shown here is derived from an EMBL/GenBank/DDBJ whole genome shotgun (WGS) entry which is preliminary data.</text>
</comment>
<proteinExistence type="predicted"/>
<dbReference type="EMBL" id="JARKIE010000051">
    <property type="protein sequence ID" value="KAJ7692595.1"/>
    <property type="molecule type" value="Genomic_DNA"/>
</dbReference>
<dbReference type="AlphaFoldDB" id="A0AAD7DJ46"/>
<accession>A0AAD7DJ46</accession>
<evidence type="ECO:0000313" key="2">
    <source>
        <dbReference type="Proteomes" id="UP001221757"/>
    </source>
</evidence>
<gene>
    <name evidence="1" type="ORF">B0H17DRAFT_1200414</name>
</gene>